<evidence type="ECO:0000256" key="7">
    <source>
        <dbReference type="SAM" id="Phobius"/>
    </source>
</evidence>
<evidence type="ECO:0000313" key="10">
    <source>
        <dbReference type="EMBL" id="SDC74183.1"/>
    </source>
</evidence>
<keyword evidence="6 7" id="KW-0472">Membrane</keyword>
<dbReference type="GO" id="GO:0016887">
    <property type="term" value="F:ATP hydrolysis activity"/>
    <property type="evidence" value="ECO:0007669"/>
    <property type="project" value="InterPro"/>
</dbReference>
<reference evidence="10 11" key="1">
    <citation type="submission" date="2016-10" db="EMBL/GenBank/DDBJ databases">
        <authorList>
            <person name="de Groot N.N."/>
        </authorList>
    </citation>
    <scope>NUCLEOTIDE SEQUENCE [LARGE SCALE GENOMIC DNA]</scope>
    <source>
        <strain evidence="10 11">WG14</strain>
    </source>
</reference>
<dbReference type="SUPFAM" id="SSF52540">
    <property type="entry name" value="P-loop containing nucleoside triphosphate hydrolases"/>
    <property type="match status" value="1"/>
</dbReference>
<dbReference type="PANTHER" id="PTHR43394:SF1">
    <property type="entry name" value="ATP-BINDING CASSETTE SUB-FAMILY B MEMBER 10, MITOCHONDRIAL"/>
    <property type="match status" value="1"/>
</dbReference>
<evidence type="ECO:0000256" key="2">
    <source>
        <dbReference type="ARBA" id="ARBA00022692"/>
    </source>
</evidence>
<dbReference type="GO" id="GO:0005524">
    <property type="term" value="F:ATP binding"/>
    <property type="evidence" value="ECO:0007669"/>
    <property type="project" value="UniProtKB-KW"/>
</dbReference>
<dbReference type="InterPro" id="IPR011527">
    <property type="entry name" value="ABC1_TM_dom"/>
</dbReference>
<feature type="transmembrane region" description="Helical" evidence="7">
    <location>
        <begin position="12"/>
        <end position="37"/>
    </location>
</feature>
<keyword evidence="11" id="KW-1185">Reference proteome</keyword>
<dbReference type="InterPro" id="IPR003593">
    <property type="entry name" value="AAA+_ATPase"/>
</dbReference>
<dbReference type="Pfam" id="PF00005">
    <property type="entry name" value="ABC_tran"/>
    <property type="match status" value="1"/>
</dbReference>
<dbReference type="GO" id="GO:0015421">
    <property type="term" value="F:ABC-type oligopeptide transporter activity"/>
    <property type="evidence" value="ECO:0007669"/>
    <property type="project" value="TreeGrafter"/>
</dbReference>
<dbReference type="InterPro" id="IPR039421">
    <property type="entry name" value="Type_1_exporter"/>
</dbReference>
<dbReference type="AlphaFoldDB" id="A0A1G6P1Z0"/>
<evidence type="ECO:0000256" key="1">
    <source>
        <dbReference type="ARBA" id="ARBA00004651"/>
    </source>
</evidence>
<dbReference type="InterPro" id="IPR027417">
    <property type="entry name" value="P-loop_NTPase"/>
</dbReference>
<keyword evidence="5 7" id="KW-1133">Transmembrane helix</keyword>
<dbReference type="EMBL" id="FMYV01000007">
    <property type="protein sequence ID" value="SDC74183.1"/>
    <property type="molecule type" value="Genomic_DNA"/>
</dbReference>
<dbReference type="PROSITE" id="PS50893">
    <property type="entry name" value="ABC_TRANSPORTER_2"/>
    <property type="match status" value="1"/>
</dbReference>
<comment type="subcellular location">
    <subcellularLocation>
        <location evidence="1">Cell membrane</location>
        <topology evidence="1">Multi-pass membrane protein</topology>
    </subcellularLocation>
</comment>
<dbReference type="InterPro" id="IPR003439">
    <property type="entry name" value="ABC_transporter-like_ATP-bd"/>
</dbReference>
<dbReference type="FunFam" id="3.40.50.300:FF:002214">
    <property type="entry name" value="ABC transporter related protein"/>
    <property type="match status" value="1"/>
</dbReference>
<organism evidence="10 11">
    <name type="scientific">Geotoga petraea</name>
    <dbReference type="NCBI Taxonomy" id="28234"/>
    <lineage>
        <taxon>Bacteria</taxon>
        <taxon>Thermotogati</taxon>
        <taxon>Thermotogota</taxon>
        <taxon>Thermotogae</taxon>
        <taxon>Petrotogales</taxon>
        <taxon>Petrotogaceae</taxon>
        <taxon>Geotoga</taxon>
    </lineage>
</organism>
<gene>
    <name evidence="10" type="ORF">SAMN04488588_1698</name>
</gene>
<evidence type="ECO:0000256" key="6">
    <source>
        <dbReference type="ARBA" id="ARBA00023136"/>
    </source>
</evidence>
<accession>A0A1G6P1Z0</accession>
<feature type="domain" description="ABC transporter" evidence="8">
    <location>
        <begin position="88"/>
        <end position="318"/>
    </location>
</feature>
<sequence length="322" mass="36652">MSFVYELTPVLVLGYGGYLILTGSTTLGTLMGFYAYLGWIFTPIRNLSNFYIQMQRAGQVSERIFEIHDLPEEDKGEGKKIIENSYDIKYENIHFKYKDVPVLNGIDINIKSNEKVAIVGTSGAGKSSLVNLVTRFYEPQKGKITINNTNLKEYDLEGLRKNVIIVKQNDYIFNMTLKDNITLGEDFNDEQFEEAIKKAKIDKFIDKLENGYETELGERGNKLSDGQKQRVSIARALIRNPKILILDEATSGVDSQTEEEIFENIKKEKLTLLIISHRLSTIKKADEVIVLKDGQIIGKGTHEELKENTPEYKKIIESQLII</sequence>
<evidence type="ECO:0000313" key="11">
    <source>
        <dbReference type="Proteomes" id="UP000199322"/>
    </source>
</evidence>
<feature type="domain" description="ABC transmembrane type-1" evidence="9">
    <location>
        <begin position="1"/>
        <end position="56"/>
    </location>
</feature>
<keyword evidence="2 7" id="KW-0812">Transmembrane</keyword>
<dbReference type="SMART" id="SM00382">
    <property type="entry name" value="AAA"/>
    <property type="match status" value="1"/>
</dbReference>
<dbReference type="SUPFAM" id="SSF90123">
    <property type="entry name" value="ABC transporter transmembrane region"/>
    <property type="match status" value="1"/>
</dbReference>
<dbReference type="InterPro" id="IPR036640">
    <property type="entry name" value="ABC1_TM_sf"/>
</dbReference>
<keyword evidence="3" id="KW-0547">Nucleotide-binding</keyword>
<dbReference type="Gene3D" id="3.40.50.300">
    <property type="entry name" value="P-loop containing nucleotide triphosphate hydrolases"/>
    <property type="match status" value="1"/>
</dbReference>
<dbReference type="PROSITE" id="PS50929">
    <property type="entry name" value="ABC_TM1F"/>
    <property type="match status" value="1"/>
</dbReference>
<protein>
    <submittedName>
        <fullName evidence="10">ABC transporter</fullName>
    </submittedName>
</protein>
<evidence type="ECO:0000256" key="3">
    <source>
        <dbReference type="ARBA" id="ARBA00022741"/>
    </source>
</evidence>
<proteinExistence type="predicted"/>
<dbReference type="STRING" id="28234.SAMN04488588_1698"/>
<evidence type="ECO:0000256" key="5">
    <source>
        <dbReference type="ARBA" id="ARBA00022989"/>
    </source>
</evidence>
<evidence type="ECO:0000256" key="4">
    <source>
        <dbReference type="ARBA" id="ARBA00022840"/>
    </source>
</evidence>
<dbReference type="PANTHER" id="PTHR43394">
    <property type="entry name" value="ATP-DEPENDENT PERMEASE MDL1, MITOCHONDRIAL"/>
    <property type="match status" value="1"/>
</dbReference>
<dbReference type="Proteomes" id="UP000199322">
    <property type="component" value="Unassembled WGS sequence"/>
</dbReference>
<dbReference type="GO" id="GO:0005886">
    <property type="term" value="C:plasma membrane"/>
    <property type="evidence" value="ECO:0007669"/>
    <property type="project" value="UniProtKB-SubCell"/>
</dbReference>
<evidence type="ECO:0000259" key="9">
    <source>
        <dbReference type="PROSITE" id="PS50929"/>
    </source>
</evidence>
<dbReference type="Gene3D" id="1.20.1560.10">
    <property type="entry name" value="ABC transporter type 1, transmembrane domain"/>
    <property type="match status" value="1"/>
</dbReference>
<evidence type="ECO:0000259" key="8">
    <source>
        <dbReference type="PROSITE" id="PS50893"/>
    </source>
</evidence>
<keyword evidence="4" id="KW-0067">ATP-binding</keyword>
<name>A0A1G6P1Z0_9BACT</name>